<gene>
    <name evidence="5" type="primary">agaR</name>
    <name evidence="5" type="ORF">GCM10010502_68570</name>
    <name evidence="6" type="ORF">HS99_0032180</name>
</gene>
<dbReference type="InterPro" id="IPR001034">
    <property type="entry name" value="DeoR_HTH"/>
</dbReference>
<dbReference type="GO" id="GO:0003677">
    <property type="term" value="F:DNA binding"/>
    <property type="evidence" value="ECO:0007669"/>
    <property type="project" value="UniProtKB-KW"/>
</dbReference>
<dbReference type="Pfam" id="PF08220">
    <property type="entry name" value="HTH_DeoR"/>
    <property type="match status" value="1"/>
</dbReference>
<dbReference type="InterPro" id="IPR036390">
    <property type="entry name" value="WH_DNA-bd_sf"/>
</dbReference>
<dbReference type="PANTHER" id="PTHR30363">
    <property type="entry name" value="HTH-TYPE TRANSCRIPTIONAL REGULATOR SRLR-RELATED"/>
    <property type="match status" value="1"/>
</dbReference>
<evidence type="ECO:0000313" key="7">
    <source>
        <dbReference type="Proteomes" id="UP000037395"/>
    </source>
</evidence>
<dbReference type="SMART" id="SM00420">
    <property type="entry name" value="HTH_DEOR"/>
    <property type="match status" value="1"/>
</dbReference>
<dbReference type="SUPFAM" id="SSF46785">
    <property type="entry name" value="Winged helix' DNA-binding domain"/>
    <property type="match status" value="1"/>
</dbReference>
<dbReference type="Proteomes" id="UP000610124">
    <property type="component" value="Unassembled WGS sequence"/>
</dbReference>
<accession>A0A8H9LVQ8</accession>
<dbReference type="PROSITE" id="PS51000">
    <property type="entry name" value="HTH_DEOR_2"/>
    <property type="match status" value="1"/>
</dbReference>
<evidence type="ECO:0000256" key="3">
    <source>
        <dbReference type="ARBA" id="ARBA00023163"/>
    </source>
</evidence>
<dbReference type="InterPro" id="IPR050313">
    <property type="entry name" value="Carb_Metab_HTH_regulators"/>
</dbReference>
<dbReference type="InterPro" id="IPR018356">
    <property type="entry name" value="Tscrpt_reg_HTH_DeoR_CS"/>
</dbReference>
<evidence type="ECO:0000313" key="8">
    <source>
        <dbReference type="Proteomes" id="UP000610124"/>
    </source>
</evidence>
<feature type="domain" description="HTH deoR-type" evidence="4">
    <location>
        <begin position="3"/>
        <end position="58"/>
    </location>
</feature>
<reference evidence="5 8" key="1">
    <citation type="journal article" date="2014" name="Int. J. Syst. Evol. Microbiol.">
        <title>Complete genome sequence of Corynebacterium casei LMG S-19264T (=DSM 44701T), isolated from a smear-ripened cheese.</title>
        <authorList>
            <consortium name="US DOE Joint Genome Institute (JGI-PGF)"/>
            <person name="Walter F."/>
            <person name="Albersmeier A."/>
            <person name="Kalinowski J."/>
            <person name="Ruckert C."/>
        </authorList>
    </citation>
    <scope>NUCLEOTIDE SEQUENCE [LARGE SCALE GENOMIC DNA]</scope>
    <source>
        <strain evidence="5 8">JCM 4434</strain>
    </source>
</reference>
<dbReference type="GeneID" id="97489750"/>
<keyword evidence="7" id="KW-1185">Reference proteome</keyword>
<reference evidence="7" key="3">
    <citation type="submission" date="2016-08" db="EMBL/GenBank/DDBJ databases">
        <title>Sequencing, assembly and comparative genomics of S. aureofaciens ATCC 10762.</title>
        <authorList>
            <person name="Gradnigo J.S."/>
            <person name="Johnson N."/>
            <person name="Somerville G.A."/>
        </authorList>
    </citation>
    <scope>NUCLEOTIDE SEQUENCE [LARGE SCALE GENOMIC DNA]</scope>
    <source>
        <strain evidence="7">ATCC 10762 / DSM 40127 / CCM 3239 / JCM 4008 / LMG 5968 / NBRC 12843 / NCIMB 8234 / A-377</strain>
    </source>
</reference>
<dbReference type="InterPro" id="IPR014036">
    <property type="entry name" value="DeoR-like_C"/>
</dbReference>
<keyword evidence="2" id="KW-0238">DNA-binding</keyword>
<dbReference type="Pfam" id="PF00455">
    <property type="entry name" value="DeoRC"/>
    <property type="match status" value="1"/>
</dbReference>
<dbReference type="Gene3D" id="3.40.50.1360">
    <property type="match status" value="1"/>
</dbReference>
<dbReference type="EMBL" id="BMUB01000032">
    <property type="protein sequence ID" value="GGV04136.1"/>
    <property type="molecule type" value="Genomic_DNA"/>
</dbReference>
<organism evidence="6 7">
    <name type="scientific">Kitasatospora aureofaciens</name>
    <name type="common">Streptomyces aureofaciens</name>
    <dbReference type="NCBI Taxonomy" id="1894"/>
    <lineage>
        <taxon>Bacteria</taxon>
        <taxon>Bacillati</taxon>
        <taxon>Actinomycetota</taxon>
        <taxon>Actinomycetes</taxon>
        <taxon>Kitasatosporales</taxon>
        <taxon>Streptomycetaceae</taxon>
        <taxon>Kitasatospora</taxon>
    </lineage>
</organism>
<evidence type="ECO:0000259" key="4">
    <source>
        <dbReference type="PROSITE" id="PS51000"/>
    </source>
</evidence>
<dbReference type="PROSITE" id="PS00894">
    <property type="entry name" value="HTH_DEOR_1"/>
    <property type="match status" value="1"/>
</dbReference>
<dbReference type="PANTHER" id="PTHR30363:SF44">
    <property type="entry name" value="AGA OPERON TRANSCRIPTIONAL REPRESSOR-RELATED"/>
    <property type="match status" value="1"/>
</dbReference>
<evidence type="ECO:0000256" key="2">
    <source>
        <dbReference type="ARBA" id="ARBA00023125"/>
    </source>
</evidence>
<dbReference type="PRINTS" id="PR00037">
    <property type="entry name" value="HTHLACR"/>
</dbReference>
<reference evidence="6 7" key="2">
    <citation type="submission" date="2014-07" db="EMBL/GenBank/DDBJ databases">
        <authorList>
            <person name="Zhang J.E."/>
            <person name="Yang H."/>
            <person name="Guo J."/>
            <person name="Deng Z."/>
            <person name="Luo H."/>
            <person name="Luo M."/>
            <person name="Zhao B."/>
        </authorList>
    </citation>
    <scope>NUCLEOTIDE SEQUENCE [LARGE SCALE GENOMIC DNA]</scope>
    <source>
        <strain evidence="6">ATCC 10762</strain>
        <strain evidence="7">ATCC 10762 / DSM 40127 / CCM 3239 / JCM 4008 / LMG 5968 / NBRC 12843 / NCIMB 8234 / A-377</strain>
    </source>
</reference>
<dbReference type="InterPro" id="IPR037171">
    <property type="entry name" value="NagB/RpiA_transferase-like"/>
</dbReference>
<accession>A0A1E7N422</accession>
<name>A0A1E7N422_KITAU</name>
<keyword evidence="1" id="KW-0805">Transcription regulation</keyword>
<evidence type="ECO:0000256" key="1">
    <source>
        <dbReference type="ARBA" id="ARBA00023015"/>
    </source>
</evidence>
<dbReference type="RefSeq" id="WP_030290478.1">
    <property type="nucleotide sequence ID" value="NZ_BMUB01000032.1"/>
</dbReference>
<dbReference type="AlphaFoldDB" id="A0A1E7N422"/>
<dbReference type="InterPro" id="IPR036388">
    <property type="entry name" value="WH-like_DNA-bd_sf"/>
</dbReference>
<dbReference type="SUPFAM" id="SSF100950">
    <property type="entry name" value="NagB/RpiA/CoA transferase-like"/>
    <property type="match status" value="1"/>
</dbReference>
<comment type="caution">
    <text evidence="6">The sequence shown here is derived from an EMBL/GenBank/DDBJ whole genome shotgun (WGS) entry which is preliminary data.</text>
</comment>
<protein>
    <submittedName>
        <fullName evidence="6">Alkaline phosphatase</fullName>
    </submittedName>
    <submittedName>
        <fullName evidence="5">DeoR family transcriptional regulator</fullName>
    </submittedName>
</protein>
<reference evidence="5" key="5">
    <citation type="submission" date="2020-09" db="EMBL/GenBank/DDBJ databases">
        <authorList>
            <person name="Sun Q."/>
            <person name="Ohkuma M."/>
        </authorList>
    </citation>
    <scope>NUCLEOTIDE SEQUENCE</scope>
    <source>
        <strain evidence="5">JCM 4434</strain>
    </source>
</reference>
<reference evidence="6" key="4">
    <citation type="submission" date="2016-08" db="EMBL/GenBank/DDBJ databases">
        <title>Sequencing, Assembly and Comparative Genomics of S. aureofaciens ATCC 10762.</title>
        <authorList>
            <person name="Gradnigo J.S."/>
            <person name="Johnson N."/>
            <person name="Somerville G.A."/>
        </authorList>
    </citation>
    <scope>NUCLEOTIDE SEQUENCE [LARGE SCALE GENOMIC DNA]</scope>
    <source>
        <strain evidence="6">ATCC 10762</strain>
    </source>
</reference>
<dbReference type="EMBL" id="JPRF03000034">
    <property type="protein sequence ID" value="OEV35422.1"/>
    <property type="molecule type" value="Genomic_DNA"/>
</dbReference>
<dbReference type="OrthoDB" id="7688673at2"/>
<dbReference type="GO" id="GO:0003700">
    <property type="term" value="F:DNA-binding transcription factor activity"/>
    <property type="evidence" value="ECO:0007669"/>
    <property type="project" value="InterPro"/>
</dbReference>
<evidence type="ECO:0000313" key="5">
    <source>
        <dbReference type="EMBL" id="GGV04136.1"/>
    </source>
</evidence>
<dbReference type="Proteomes" id="UP000037395">
    <property type="component" value="Unassembled WGS sequence"/>
</dbReference>
<keyword evidence="3" id="KW-0804">Transcription</keyword>
<evidence type="ECO:0000313" key="6">
    <source>
        <dbReference type="EMBL" id="OEV35422.1"/>
    </source>
</evidence>
<sequence>MLKADRAARILSHVAAAGSVDVHALAELLGVSGATVRRDLQELHDQGLLHRTRGGAVTGAVNLELPLRHRSGKQQEEKRRIARLAAGLVPDAAVVGLTGGTTTTELARILAERGGMTVVTNAVNIAAELIVRPEVRLVVIGGIARSASYELVGPAADRMLSQYHVDIAFIGVDGLTAQEGCTTHDEMEAQTDRAFLRSGTRSIVLADSTKIGRVTFASICPLSDVHELVTDDGLTDAQEKAVADCGVKVHRA</sequence>
<proteinExistence type="predicted"/>
<dbReference type="Gene3D" id="1.10.10.10">
    <property type="entry name" value="Winged helix-like DNA-binding domain superfamily/Winged helix DNA-binding domain"/>
    <property type="match status" value="1"/>
</dbReference>
<dbReference type="SMART" id="SM01134">
    <property type="entry name" value="DeoRC"/>
    <property type="match status" value="1"/>
</dbReference>